<sequence>MPKKIPRHHPLSRLFFSLTEKNFYGVIGLVDPNLVDYIAGILTDFTYVDNLYKIRDAKGRRLEDVGEMLIESSRVEKTGQFDREREIRKHIGDYTLFMTGIFPESLKRLKGSLRLDFFVDYIKAGKESYYMVSEFSTSEYRKQAPLFRRLAENFDLCVIGLNFVKKDLEALKNPDYLRAKRIIA</sequence>
<dbReference type="Proteomes" id="UP000279422">
    <property type="component" value="Unassembled WGS sequence"/>
</dbReference>
<name>A0A497E5X7_UNCAE</name>
<proteinExistence type="predicted"/>
<comment type="caution">
    <text evidence="1">The sequence shown here is derived from an EMBL/GenBank/DDBJ whole genome shotgun (WGS) entry which is preliminary data.</text>
</comment>
<dbReference type="AlphaFoldDB" id="A0A497E5X7"/>
<gene>
    <name evidence="1" type="ORF">DRJ00_00740</name>
</gene>
<reference evidence="1 2" key="1">
    <citation type="submission" date="2018-06" db="EMBL/GenBank/DDBJ databases">
        <title>Extensive metabolic versatility and redundancy in microbially diverse, dynamic hydrothermal sediments.</title>
        <authorList>
            <person name="Dombrowski N."/>
            <person name="Teske A."/>
            <person name="Baker B.J."/>
        </authorList>
    </citation>
    <scope>NUCLEOTIDE SEQUENCE [LARGE SCALE GENOMIC DNA]</scope>
    <source>
        <strain evidence="1">B47_G16</strain>
    </source>
</reference>
<dbReference type="EMBL" id="QMPZ01000004">
    <property type="protein sequence ID" value="RLE10658.1"/>
    <property type="molecule type" value="Genomic_DNA"/>
</dbReference>
<protein>
    <submittedName>
        <fullName evidence="1">Uncharacterized protein</fullName>
    </submittedName>
</protein>
<accession>A0A497E5X7</accession>
<organism evidence="1 2">
    <name type="scientific">Aerophobetes bacterium</name>
    <dbReference type="NCBI Taxonomy" id="2030807"/>
    <lineage>
        <taxon>Bacteria</taxon>
        <taxon>Candidatus Aerophobota</taxon>
    </lineage>
</organism>
<evidence type="ECO:0000313" key="2">
    <source>
        <dbReference type="Proteomes" id="UP000279422"/>
    </source>
</evidence>
<evidence type="ECO:0000313" key="1">
    <source>
        <dbReference type="EMBL" id="RLE10658.1"/>
    </source>
</evidence>